<feature type="region of interest" description="Disordered" evidence="1">
    <location>
        <begin position="18"/>
        <end position="127"/>
    </location>
</feature>
<dbReference type="SUPFAM" id="SSF56935">
    <property type="entry name" value="Porins"/>
    <property type="match status" value="1"/>
</dbReference>
<evidence type="ECO:0008006" key="5">
    <source>
        <dbReference type="Google" id="ProtNLM"/>
    </source>
</evidence>
<dbReference type="InterPro" id="IPR023614">
    <property type="entry name" value="Porin_dom_sf"/>
</dbReference>
<reference evidence="3 4" key="1">
    <citation type="submission" date="2019-08" db="EMBL/GenBank/DDBJ databases">
        <title>Bradymonadales sp. TMQ4.</title>
        <authorList>
            <person name="Liang Q."/>
        </authorList>
    </citation>
    <scope>NUCLEOTIDE SEQUENCE [LARGE SCALE GENOMIC DNA]</scope>
    <source>
        <strain evidence="3 4">TMQ4</strain>
    </source>
</reference>
<name>A0A5C6XG89_9DELT</name>
<evidence type="ECO:0000313" key="4">
    <source>
        <dbReference type="Proteomes" id="UP000321412"/>
    </source>
</evidence>
<proteinExistence type="predicted"/>
<evidence type="ECO:0000256" key="2">
    <source>
        <dbReference type="SAM" id="SignalP"/>
    </source>
</evidence>
<feature type="compositionally biased region" description="Low complexity" evidence="1">
    <location>
        <begin position="60"/>
        <end position="74"/>
    </location>
</feature>
<dbReference type="RefSeq" id="WP_146980374.1">
    <property type="nucleotide sequence ID" value="NZ_VOSM01000002.1"/>
</dbReference>
<organism evidence="3 4">
    <name type="scientific">Lujinxingia vulgaris</name>
    <dbReference type="NCBI Taxonomy" id="2600176"/>
    <lineage>
        <taxon>Bacteria</taxon>
        <taxon>Deltaproteobacteria</taxon>
        <taxon>Bradymonadales</taxon>
        <taxon>Lujinxingiaceae</taxon>
        <taxon>Lujinxingia</taxon>
    </lineage>
</organism>
<feature type="compositionally biased region" description="Acidic residues" evidence="1">
    <location>
        <begin position="106"/>
        <end position="120"/>
    </location>
</feature>
<feature type="signal peptide" evidence="2">
    <location>
        <begin position="1"/>
        <end position="25"/>
    </location>
</feature>
<sequence length="500" mass="53761">MVRMKSRAAIAIVALSLLTATDAWAQEPDSPEERELDGTNPPALSEGDPEADPEGQGDDAQAAPEEAVSQAQQSAEEEARREAAPGELVDPVEERQGRQATIVDTQEVELSDEEVNEELSPEQPPVGTVALSPAQAPSGGVVIAGNGDSFAGPWTLSLGGYIRAGYTAIGDDPNVALIGRNDGFTMADARLTTTGQMDNGLGFVFQFDAGSRLVRTSQDSPVDELALRMTDVYAYYAPLEFLEINVGQFKAPFDVEDLISTGNLLFVHRAVANRGVQNVEGYNVDGLSAGRQIGVQLRGDYFFGGEDDEGPGISYALAATNGNGPNASLNANDRLAYFGRLMLHWGDEVALGSAVFYNDDTFGEEPNRVDRVRQGWTADLQVNLFGASVLANVVAASVDSPDLPDDPELSALGYSVQLAYQAPFGIQPAYRLASYDPSSSYGDEPSVIFENDALTYHTIGLNYNAPTYPVRVMANYTLTTEQDARRLDNDRLDLLLQLSW</sequence>
<dbReference type="Gene3D" id="2.40.160.10">
    <property type="entry name" value="Porin"/>
    <property type="match status" value="1"/>
</dbReference>
<dbReference type="InterPro" id="IPR010870">
    <property type="entry name" value="Porin_O/P"/>
</dbReference>
<dbReference type="OrthoDB" id="5486097at2"/>
<evidence type="ECO:0000313" key="3">
    <source>
        <dbReference type="EMBL" id="TXD38433.1"/>
    </source>
</evidence>
<keyword evidence="2" id="KW-0732">Signal</keyword>
<dbReference type="AlphaFoldDB" id="A0A5C6XG89"/>
<accession>A0A5C6XG89</accession>
<dbReference type="EMBL" id="VOSM01000002">
    <property type="protein sequence ID" value="TXD38433.1"/>
    <property type="molecule type" value="Genomic_DNA"/>
</dbReference>
<protein>
    <recommendedName>
        <fullName evidence="5">Porin</fullName>
    </recommendedName>
</protein>
<evidence type="ECO:0000256" key="1">
    <source>
        <dbReference type="SAM" id="MobiDB-lite"/>
    </source>
</evidence>
<comment type="caution">
    <text evidence="3">The sequence shown here is derived from an EMBL/GenBank/DDBJ whole genome shotgun (WGS) entry which is preliminary data.</text>
</comment>
<keyword evidence="4" id="KW-1185">Reference proteome</keyword>
<gene>
    <name evidence="3" type="ORF">FRC98_05965</name>
</gene>
<dbReference type="Pfam" id="PF07396">
    <property type="entry name" value="Porin_O_P"/>
    <property type="match status" value="1"/>
</dbReference>
<feature type="chain" id="PRO_5022734452" description="Porin" evidence="2">
    <location>
        <begin position="26"/>
        <end position="500"/>
    </location>
</feature>
<dbReference type="Proteomes" id="UP000321412">
    <property type="component" value="Unassembled WGS sequence"/>
</dbReference>
<feature type="compositionally biased region" description="Acidic residues" evidence="1">
    <location>
        <begin position="47"/>
        <end position="57"/>
    </location>
</feature>